<dbReference type="InterPro" id="IPR012675">
    <property type="entry name" value="Beta-grasp_dom_sf"/>
</dbReference>
<accession>A0A1H1P8N2</accession>
<dbReference type="EMBL" id="LT629776">
    <property type="protein sequence ID" value="SDS07636.1"/>
    <property type="molecule type" value="Genomic_DNA"/>
</dbReference>
<dbReference type="Proteomes" id="UP000185663">
    <property type="component" value="Chromosome I"/>
</dbReference>
<dbReference type="GO" id="GO:0006777">
    <property type="term" value="P:Mo-molybdopterin cofactor biosynthetic process"/>
    <property type="evidence" value="ECO:0007669"/>
    <property type="project" value="InterPro"/>
</dbReference>
<gene>
    <name evidence="4" type="ORF">SAMN04489860_0739</name>
</gene>
<dbReference type="GO" id="GO:0000166">
    <property type="term" value="F:nucleotide binding"/>
    <property type="evidence" value="ECO:0007669"/>
    <property type="project" value="UniProtKB-KW"/>
</dbReference>
<dbReference type="InterPro" id="IPR044672">
    <property type="entry name" value="MOCS2A"/>
</dbReference>
<dbReference type="InterPro" id="IPR003749">
    <property type="entry name" value="ThiS/MoaD-like"/>
</dbReference>
<dbReference type="PANTHER" id="PTHR33359:SF1">
    <property type="entry name" value="MOLYBDOPTERIN SYNTHASE SULFUR CARRIER SUBUNIT"/>
    <property type="match status" value="1"/>
</dbReference>
<dbReference type="AlphaFoldDB" id="A0A1H1P8N2"/>
<name>A0A1H1P8N2_9CELL</name>
<comment type="similarity">
    <text evidence="2">Belongs to the MoaD family.</text>
</comment>
<evidence type="ECO:0000256" key="1">
    <source>
        <dbReference type="ARBA" id="ARBA00022741"/>
    </source>
</evidence>
<keyword evidence="1" id="KW-0547">Nucleotide-binding</keyword>
<dbReference type="PANTHER" id="PTHR33359">
    <property type="entry name" value="MOLYBDOPTERIN SYNTHASE SULFUR CARRIER SUBUNIT"/>
    <property type="match status" value="1"/>
</dbReference>
<proteinExistence type="inferred from homology"/>
<organism evidence="4 5">
    <name type="scientific">Paraoerskovia marina</name>
    <dbReference type="NCBI Taxonomy" id="545619"/>
    <lineage>
        <taxon>Bacteria</taxon>
        <taxon>Bacillati</taxon>
        <taxon>Actinomycetota</taxon>
        <taxon>Actinomycetes</taxon>
        <taxon>Micrococcales</taxon>
        <taxon>Cellulomonadaceae</taxon>
        <taxon>Paraoerskovia</taxon>
    </lineage>
</organism>
<dbReference type="Pfam" id="PF02597">
    <property type="entry name" value="ThiS"/>
    <property type="match status" value="1"/>
</dbReference>
<dbReference type="OrthoDB" id="4331766at2"/>
<dbReference type="STRING" id="545619.SAMN04489860_0739"/>
<dbReference type="CDD" id="cd17040">
    <property type="entry name" value="Ubl_MoaD_like"/>
    <property type="match status" value="1"/>
</dbReference>
<dbReference type="eggNOG" id="COG1977">
    <property type="taxonomic scope" value="Bacteria"/>
</dbReference>
<keyword evidence="5" id="KW-1185">Reference proteome</keyword>
<reference evidence="4 5" key="1">
    <citation type="submission" date="2016-10" db="EMBL/GenBank/DDBJ databases">
        <authorList>
            <person name="de Groot N.N."/>
        </authorList>
    </citation>
    <scope>NUCLEOTIDE SEQUENCE [LARGE SCALE GENOMIC DNA]</scope>
    <source>
        <strain evidence="4 5">DSM 22126</strain>
    </source>
</reference>
<evidence type="ECO:0000256" key="2">
    <source>
        <dbReference type="ARBA" id="ARBA00024200"/>
    </source>
</evidence>
<evidence type="ECO:0000313" key="4">
    <source>
        <dbReference type="EMBL" id="SDS07636.1"/>
    </source>
</evidence>
<evidence type="ECO:0000256" key="3">
    <source>
        <dbReference type="ARBA" id="ARBA00024247"/>
    </source>
</evidence>
<dbReference type="InterPro" id="IPR016155">
    <property type="entry name" value="Mopterin_synth/thiamin_S_b"/>
</dbReference>
<sequence length="78" mass="7960">MITVRYFAGARDAAGTETETVDTGTLGTLTEQIVAAHPTLADVLPRCSVLADGIRVHDPATPLSPGSTVDVLPPFAGG</sequence>
<dbReference type="GO" id="GO:1990133">
    <property type="term" value="C:molybdopterin adenylyltransferase complex"/>
    <property type="evidence" value="ECO:0007669"/>
    <property type="project" value="TreeGrafter"/>
</dbReference>
<protein>
    <recommendedName>
        <fullName evidence="3">Molybdopterin synthase sulfur carrier subunit</fullName>
    </recommendedName>
</protein>
<dbReference type="SUPFAM" id="SSF54285">
    <property type="entry name" value="MoaD/ThiS"/>
    <property type="match status" value="1"/>
</dbReference>
<evidence type="ECO:0000313" key="5">
    <source>
        <dbReference type="Proteomes" id="UP000185663"/>
    </source>
</evidence>
<dbReference type="RefSeq" id="WP_083371623.1">
    <property type="nucleotide sequence ID" value="NZ_LT629776.1"/>
</dbReference>
<dbReference type="Gene3D" id="3.10.20.30">
    <property type="match status" value="1"/>
</dbReference>